<protein>
    <recommendedName>
        <fullName evidence="7">Endolytic murein transglycosylase</fullName>
        <ecNumber evidence="7">4.2.2.29</ecNumber>
    </recommendedName>
    <alternativeName>
        <fullName evidence="7">Peptidoglycan lytic transglycosylase</fullName>
    </alternativeName>
    <alternativeName>
        <fullName evidence="7">Peptidoglycan polymerization terminase</fullName>
    </alternativeName>
</protein>
<name>A0A075R1A6_BRELA</name>
<evidence type="ECO:0000256" key="5">
    <source>
        <dbReference type="ARBA" id="ARBA00023239"/>
    </source>
</evidence>
<evidence type="ECO:0000256" key="1">
    <source>
        <dbReference type="ARBA" id="ARBA00022475"/>
    </source>
</evidence>
<dbReference type="GO" id="GO:0005886">
    <property type="term" value="C:plasma membrane"/>
    <property type="evidence" value="ECO:0007669"/>
    <property type="project" value="UniProtKB-SubCell"/>
</dbReference>
<dbReference type="STRING" id="1042163.BRLA_c013140"/>
<keyword evidence="2 7" id="KW-0812">Transmembrane</keyword>
<dbReference type="HAMAP" id="MF_02065">
    <property type="entry name" value="MltG"/>
    <property type="match status" value="1"/>
</dbReference>
<evidence type="ECO:0000313" key="9">
    <source>
        <dbReference type="Proteomes" id="UP000005850"/>
    </source>
</evidence>
<dbReference type="CDD" id="cd08010">
    <property type="entry name" value="MltG_like"/>
    <property type="match status" value="1"/>
</dbReference>
<evidence type="ECO:0000313" key="8">
    <source>
        <dbReference type="EMBL" id="AIG25654.1"/>
    </source>
</evidence>
<dbReference type="InterPro" id="IPR003770">
    <property type="entry name" value="MLTG-like"/>
</dbReference>
<evidence type="ECO:0000256" key="4">
    <source>
        <dbReference type="ARBA" id="ARBA00023136"/>
    </source>
</evidence>
<evidence type="ECO:0000256" key="3">
    <source>
        <dbReference type="ARBA" id="ARBA00022989"/>
    </source>
</evidence>
<comment type="catalytic activity">
    <reaction evidence="7">
        <text>a peptidoglycan chain = a peptidoglycan chain with N-acetyl-1,6-anhydromuramyl-[peptide] at the reducing end + a peptidoglycan chain with N-acetylglucosamine at the non-reducing end.</text>
        <dbReference type="EC" id="4.2.2.29"/>
    </reaction>
</comment>
<dbReference type="GO" id="GO:0008932">
    <property type="term" value="F:lytic endotransglycosylase activity"/>
    <property type="evidence" value="ECO:0007669"/>
    <property type="project" value="UniProtKB-UniRule"/>
</dbReference>
<keyword evidence="3 7" id="KW-1133">Transmembrane helix</keyword>
<dbReference type="NCBIfam" id="TIGR00247">
    <property type="entry name" value="endolytic transglycosylase MltG"/>
    <property type="match status" value="1"/>
</dbReference>
<dbReference type="HOGENOM" id="CLU_025574_2_2_9"/>
<dbReference type="EMBL" id="CP007806">
    <property type="protein sequence ID" value="AIG25654.1"/>
    <property type="molecule type" value="Genomic_DNA"/>
</dbReference>
<dbReference type="PANTHER" id="PTHR30518">
    <property type="entry name" value="ENDOLYTIC MUREIN TRANSGLYCOSYLASE"/>
    <property type="match status" value="1"/>
</dbReference>
<evidence type="ECO:0000256" key="7">
    <source>
        <dbReference type="HAMAP-Rule" id="MF_02065"/>
    </source>
</evidence>
<keyword evidence="1 7" id="KW-1003">Cell membrane</keyword>
<keyword evidence="6 7" id="KW-0961">Cell wall biogenesis/degradation</keyword>
<evidence type="ECO:0000256" key="2">
    <source>
        <dbReference type="ARBA" id="ARBA00022692"/>
    </source>
</evidence>
<dbReference type="PANTHER" id="PTHR30518:SF2">
    <property type="entry name" value="ENDOLYTIC MUREIN TRANSGLYCOSYLASE"/>
    <property type="match status" value="1"/>
</dbReference>
<feature type="transmembrane region" description="Helical" evidence="7">
    <location>
        <begin position="28"/>
        <end position="52"/>
    </location>
</feature>
<dbReference type="EC" id="4.2.2.29" evidence="7"/>
<evidence type="ECO:0000256" key="6">
    <source>
        <dbReference type="ARBA" id="ARBA00023316"/>
    </source>
</evidence>
<keyword evidence="4 7" id="KW-0472">Membrane</keyword>
<sequence>MSLAKGSEERQELLRNQSRSQKKRSGGFIVKGLLWFTLLVLVVGGVGTYYVYQQLQPSPITATAEIDIPSGSSVKQIAALLEQNGIIKNATLFSYYVRYQGVAGDLKAGTYQFDQQVTIDQLIKMLSEGTQAEVARFTIPEGWNVGQIADALAKKGLIEKEIFIQEINEGDFPEFPFVSSIPKKEGRKYRLEGYLFPETYEVRKGATEHEIIAKMLGQFEKEWKPEWNEQIQKHKLTMDEAVNLAAIVEREVVVDDERPVVAGIFYNRIRDGWKLQSCATVQFVLGKQRDRITFDDLKIASPYNTYLHEGLPPGPIASPGRASLESVVNPQKNEYFFFVTKKDGTQEHYFSKTFAEHASKNAKSQGSW</sequence>
<proteinExistence type="inferred from homology"/>
<dbReference type="GO" id="GO:0071555">
    <property type="term" value="P:cell wall organization"/>
    <property type="evidence" value="ECO:0007669"/>
    <property type="project" value="UniProtKB-KW"/>
</dbReference>
<dbReference type="GO" id="GO:0009252">
    <property type="term" value="P:peptidoglycan biosynthetic process"/>
    <property type="evidence" value="ECO:0007669"/>
    <property type="project" value="UniProtKB-UniRule"/>
</dbReference>
<feature type="site" description="Important for catalytic activity" evidence="7">
    <location>
        <position position="251"/>
    </location>
</feature>
<dbReference type="Pfam" id="PF02618">
    <property type="entry name" value="YceG"/>
    <property type="match status" value="1"/>
</dbReference>
<comment type="subcellular location">
    <subcellularLocation>
        <location evidence="7">Cell membrane</location>
        <topology evidence="7">Single-pass membrane protein</topology>
    </subcellularLocation>
</comment>
<organism evidence="8 9">
    <name type="scientific">Brevibacillus laterosporus LMG 15441</name>
    <dbReference type="NCBI Taxonomy" id="1042163"/>
    <lineage>
        <taxon>Bacteria</taxon>
        <taxon>Bacillati</taxon>
        <taxon>Bacillota</taxon>
        <taxon>Bacilli</taxon>
        <taxon>Bacillales</taxon>
        <taxon>Paenibacillaceae</taxon>
        <taxon>Brevibacillus</taxon>
    </lineage>
</organism>
<dbReference type="Gene3D" id="3.30.1490.480">
    <property type="entry name" value="Endolytic murein transglycosylase"/>
    <property type="match status" value="2"/>
</dbReference>
<comment type="function">
    <text evidence="7">Functions as a peptidoglycan terminase that cleaves nascent peptidoglycan strands endolytically to terminate their elongation.</text>
</comment>
<dbReference type="KEGG" id="blr:BRLA_c013140"/>
<dbReference type="AlphaFoldDB" id="A0A075R1A6"/>
<comment type="similarity">
    <text evidence="7">Belongs to the transglycosylase MltG family.</text>
</comment>
<keyword evidence="5 7" id="KW-0456">Lyase</keyword>
<dbReference type="eggNOG" id="COG1559">
    <property type="taxonomic scope" value="Bacteria"/>
</dbReference>
<dbReference type="RefSeq" id="WP_003338312.1">
    <property type="nucleotide sequence ID" value="NZ_CP007806.1"/>
</dbReference>
<dbReference type="Proteomes" id="UP000005850">
    <property type="component" value="Chromosome"/>
</dbReference>
<accession>A0A075R1A6</accession>
<keyword evidence="9" id="KW-1185">Reference proteome</keyword>
<reference evidence="8 9" key="1">
    <citation type="journal article" date="2011" name="J. Bacteriol.">
        <title>Genome sequence of Brevibacillus laterosporus LMG 15441, a pathogen of invertebrates.</title>
        <authorList>
            <person name="Djukic M."/>
            <person name="Poehlein A."/>
            <person name="Thurmer A."/>
            <person name="Daniel R."/>
        </authorList>
    </citation>
    <scope>NUCLEOTIDE SEQUENCE [LARGE SCALE GENOMIC DNA]</scope>
    <source>
        <strain evidence="8 9">LMG 15441</strain>
    </source>
</reference>
<gene>
    <name evidence="7" type="primary">mltG</name>
    <name evidence="8" type="ORF">BRLA_c013140</name>
</gene>